<organism evidence="2 3">
    <name type="scientific">Spirochaeta lutea</name>
    <dbReference type="NCBI Taxonomy" id="1480694"/>
    <lineage>
        <taxon>Bacteria</taxon>
        <taxon>Pseudomonadati</taxon>
        <taxon>Spirochaetota</taxon>
        <taxon>Spirochaetia</taxon>
        <taxon>Spirochaetales</taxon>
        <taxon>Spirochaetaceae</taxon>
        <taxon>Spirochaeta</taxon>
    </lineage>
</organism>
<feature type="transmembrane region" description="Helical" evidence="1">
    <location>
        <begin position="9"/>
        <end position="31"/>
    </location>
</feature>
<accession>A0A098R091</accession>
<gene>
    <name evidence="2" type="ORF">DC28_04550</name>
</gene>
<keyword evidence="1" id="KW-0472">Membrane</keyword>
<comment type="caution">
    <text evidence="2">The sequence shown here is derived from an EMBL/GenBank/DDBJ whole genome shotgun (WGS) entry which is preliminary data.</text>
</comment>
<evidence type="ECO:0000313" key="3">
    <source>
        <dbReference type="Proteomes" id="UP000029692"/>
    </source>
</evidence>
<evidence type="ECO:0000313" key="2">
    <source>
        <dbReference type="EMBL" id="KGE73319.1"/>
    </source>
</evidence>
<protein>
    <recommendedName>
        <fullName evidence="4">Phage abortive infection protein</fullName>
    </recommendedName>
</protein>
<proteinExistence type="predicted"/>
<keyword evidence="3" id="KW-1185">Reference proteome</keyword>
<feature type="transmembrane region" description="Helical" evidence="1">
    <location>
        <begin position="51"/>
        <end position="71"/>
    </location>
</feature>
<evidence type="ECO:0008006" key="4">
    <source>
        <dbReference type="Google" id="ProtNLM"/>
    </source>
</evidence>
<dbReference type="Proteomes" id="UP000029692">
    <property type="component" value="Unassembled WGS sequence"/>
</dbReference>
<keyword evidence="1" id="KW-0812">Transmembrane</keyword>
<keyword evidence="1" id="KW-1133">Transmembrane helix</keyword>
<dbReference type="AlphaFoldDB" id="A0A098R091"/>
<reference evidence="2 3" key="1">
    <citation type="submission" date="2014-05" db="EMBL/GenBank/DDBJ databases">
        <title>De novo Genome Sequence of Spirocheata sp.</title>
        <authorList>
            <person name="Shivani Y."/>
            <person name="Subhash Y."/>
            <person name="Tushar L."/>
            <person name="Sasikala C."/>
            <person name="Ramana C.V."/>
        </authorList>
    </citation>
    <scope>NUCLEOTIDE SEQUENCE [LARGE SCALE GENOMIC DNA]</scope>
    <source>
        <strain evidence="2 3">JC230</strain>
    </source>
</reference>
<name>A0A098R091_9SPIO</name>
<sequence length="190" mass="22665">MENKKNKSIIYISLLIFVLFCYIMVTLFVFWQNFKDYPLSNSTEDWGAFGSYLSGLIAPIFSFFTLVLLIIQQNQNRKSISEIQHEKIIGNYLDLLQKAELQLNKYEKKALKYLPPNCKRIDAIENPKDHGEFQIIWKLVESLKLYYRFKQKITYLEPEHPINDYFIQRYGELAVLLEGLKYIDIKRIYL</sequence>
<evidence type="ECO:0000256" key="1">
    <source>
        <dbReference type="SAM" id="Phobius"/>
    </source>
</evidence>
<dbReference type="EMBL" id="JNUP01000034">
    <property type="protein sequence ID" value="KGE73319.1"/>
    <property type="molecule type" value="Genomic_DNA"/>
</dbReference>